<dbReference type="GO" id="GO:0005886">
    <property type="term" value="C:plasma membrane"/>
    <property type="evidence" value="ECO:0007669"/>
    <property type="project" value="UniProtKB-SubCell"/>
</dbReference>
<keyword evidence="9 12" id="KW-0812">Transmembrane</keyword>
<evidence type="ECO:0000256" key="7">
    <source>
        <dbReference type="ARBA" id="ARBA00022676"/>
    </source>
</evidence>
<evidence type="ECO:0000256" key="9">
    <source>
        <dbReference type="ARBA" id="ARBA00022692"/>
    </source>
</evidence>
<dbReference type="SUPFAM" id="SSF53448">
    <property type="entry name" value="Nucleotide-diphospho-sugar transferases"/>
    <property type="match status" value="1"/>
</dbReference>
<evidence type="ECO:0000256" key="4">
    <source>
        <dbReference type="ARBA" id="ARBA00020585"/>
    </source>
</evidence>
<keyword evidence="5" id="KW-1003">Cell membrane</keyword>
<dbReference type="InterPro" id="IPR001173">
    <property type="entry name" value="Glyco_trans_2-like"/>
</dbReference>
<dbReference type="PATRIC" id="fig|60890.4.peg.510"/>
<comment type="pathway">
    <text evidence="2">Glycan metabolism; osmoregulated periplasmic glucan (OPG) biosynthesis.</text>
</comment>
<dbReference type="InterPro" id="IPR050321">
    <property type="entry name" value="Glycosyltr_2/OpgH_subfam"/>
</dbReference>
<gene>
    <name evidence="14" type="primary">mdoH</name>
    <name evidence="14" type="ORF">JL2886_00525</name>
</gene>
<reference evidence="14 15" key="1">
    <citation type="submission" date="2016-04" db="EMBL/GenBank/DDBJ databases">
        <authorList>
            <person name="Evans L.H."/>
            <person name="Alamgir A."/>
            <person name="Owens N."/>
            <person name="Weber N.D."/>
            <person name="Virtaneva K."/>
            <person name="Barbian K."/>
            <person name="Babar A."/>
            <person name="Rosenke K."/>
        </authorList>
    </citation>
    <scope>NUCLEOTIDE SEQUENCE [LARGE SCALE GENOMIC DNA]</scope>
    <source>
        <strain evidence="14 15">JL2886</strain>
    </source>
</reference>
<dbReference type="Gene3D" id="3.90.550.10">
    <property type="entry name" value="Spore Coat Polysaccharide Biosynthesis Protein SpsA, Chain A"/>
    <property type="match status" value="1"/>
</dbReference>
<evidence type="ECO:0000256" key="5">
    <source>
        <dbReference type="ARBA" id="ARBA00022475"/>
    </source>
</evidence>
<dbReference type="AlphaFoldDB" id="A0A1B0ZMR1"/>
<dbReference type="NCBIfam" id="NF003962">
    <property type="entry name" value="PRK05454.2-5"/>
    <property type="match status" value="1"/>
</dbReference>
<evidence type="ECO:0000256" key="6">
    <source>
        <dbReference type="ARBA" id="ARBA00022519"/>
    </source>
</evidence>
<feature type="transmembrane region" description="Helical" evidence="12">
    <location>
        <begin position="407"/>
        <end position="426"/>
    </location>
</feature>
<evidence type="ECO:0000313" key="14">
    <source>
        <dbReference type="EMBL" id="ANP35456.1"/>
    </source>
</evidence>
<organism evidence="14 15">
    <name type="scientific">Phaeobacter gallaeciensis</name>
    <dbReference type="NCBI Taxonomy" id="60890"/>
    <lineage>
        <taxon>Bacteria</taxon>
        <taxon>Pseudomonadati</taxon>
        <taxon>Pseudomonadota</taxon>
        <taxon>Alphaproteobacteria</taxon>
        <taxon>Rhodobacterales</taxon>
        <taxon>Roseobacteraceae</taxon>
        <taxon>Phaeobacter</taxon>
    </lineage>
</organism>
<sequence length="639" mass="70187">MKDLISAPSAAKMLPPEQPMAMPEQNFGAAFRDMSAPGTAPQMRVALWRVIAFSPAMVATALLTFVMQGWFADGGFMMIEVLLLALIAFNFFWICFSVSTVLLGLFSLWQRRQEAERRVPTGPIAPDTPPLTVAVLVPVHNEDPAAVFGNARTMLEDLHAWGGAHDYAMFILSDTRDDRIAAQELAGVEALRAALPPGIRLYYRRREDNTGRKAGNIADWVRRWGGGYDAMLVLDADSLMTGRAIAQLADALRRDPAAGLIQSFPQLIGARSVFGRMQQFANGVYGLAMAEGLARWVGAEGNYWGHNAILRTRAFAACAGLPELQQTFGGKTLIMSHDFVEAGLLRRAGWGVHFLPQIQGSYEETPPTLIDHILRDRRWCQGNLQHLKLLRAQGFCAISRFHLLHGAIGYLMAPIWFALLVIWALIGEDGETSALQYFSPTDPLRPSWPDMSEPRHVAVILVIYAMLLAPKLLALAALPLTGTRLSDYGGGRQFALSVVSEILLAILYAPILMVQQMIAVLRSALRLQRGWAPQARDGGRYGLKTMLICHALEFTSGLALSAGILAGMVSVWLAPIALSLVLVLPLSALSGMRPALRLRFWMGTREVFAEPRIARTARTYRKAVERVFAGAPDHRSAAE</sequence>
<dbReference type="EMBL" id="CP015124">
    <property type="protein sequence ID" value="ANP35456.1"/>
    <property type="molecule type" value="Genomic_DNA"/>
</dbReference>
<evidence type="ECO:0000259" key="13">
    <source>
        <dbReference type="Pfam" id="PF13632"/>
    </source>
</evidence>
<evidence type="ECO:0000256" key="3">
    <source>
        <dbReference type="ARBA" id="ARBA00009337"/>
    </source>
</evidence>
<dbReference type="Proteomes" id="UP000092565">
    <property type="component" value="Chromosome"/>
</dbReference>
<dbReference type="NCBIfam" id="NF003958">
    <property type="entry name" value="PRK05454.2-1"/>
    <property type="match status" value="1"/>
</dbReference>
<comment type="subcellular location">
    <subcellularLocation>
        <location evidence="1">Cell inner membrane</location>
        <topology evidence="1">Multi-pass membrane protein</topology>
    </subcellularLocation>
</comment>
<dbReference type="Pfam" id="PF13632">
    <property type="entry name" value="Glyco_trans_2_3"/>
    <property type="match status" value="1"/>
</dbReference>
<dbReference type="GO" id="GO:0016758">
    <property type="term" value="F:hexosyltransferase activity"/>
    <property type="evidence" value="ECO:0007669"/>
    <property type="project" value="TreeGrafter"/>
</dbReference>
<keyword evidence="11 12" id="KW-0472">Membrane</keyword>
<accession>A0A1B0ZMR1</accession>
<dbReference type="InterPro" id="IPR029044">
    <property type="entry name" value="Nucleotide-diphossugar_trans"/>
</dbReference>
<feature type="transmembrane region" description="Helical" evidence="12">
    <location>
        <begin position="564"/>
        <end position="589"/>
    </location>
</feature>
<keyword evidence="8 14" id="KW-0808">Transferase</keyword>
<proteinExistence type="inferred from homology"/>
<keyword evidence="10 12" id="KW-1133">Transmembrane helix</keyword>
<feature type="transmembrane region" description="Helical" evidence="12">
    <location>
        <begin position="50"/>
        <end position="71"/>
    </location>
</feature>
<evidence type="ECO:0000256" key="8">
    <source>
        <dbReference type="ARBA" id="ARBA00022679"/>
    </source>
</evidence>
<dbReference type="PANTHER" id="PTHR43867:SF5">
    <property type="entry name" value="GLUCANS BIOSYNTHESIS GLUCOSYLTRANSFERASE H"/>
    <property type="match status" value="1"/>
</dbReference>
<feature type="domain" description="Glycosyltransferase 2-like" evidence="13">
    <location>
        <begin position="232"/>
        <end position="426"/>
    </location>
</feature>
<keyword evidence="6" id="KW-0997">Cell inner membrane</keyword>
<protein>
    <recommendedName>
        <fullName evidence="4">Glucans biosynthesis glucosyltransferase H</fullName>
    </recommendedName>
</protein>
<feature type="transmembrane region" description="Helical" evidence="12">
    <location>
        <begin position="83"/>
        <end position="109"/>
    </location>
</feature>
<evidence type="ECO:0000256" key="11">
    <source>
        <dbReference type="ARBA" id="ARBA00023136"/>
    </source>
</evidence>
<evidence type="ECO:0000256" key="1">
    <source>
        <dbReference type="ARBA" id="ARBA00004429"/>
    </source>
</evidence>
<evidence type="ECO:0000256" key="2">
    <source>
        <dbReference type="ARBA" id="ARBA00005001"/>
    </source>
</evidence>
<evidence type="ECO:0000313" key="15">
    <source>
        <dbReference type="Proteomes" id="UP000092565"/>
    </source>
</evidence>
<comment type="similarity">
    <text evidence="3">Belongs to the glycosyltransferase 2 family. OpgH subfamily.</text>
</comment>
<dbReference type="PANTHER" id="PTHR43867">
    <property type="entry name" value="CELLULOSE SYNTHASE CATALYTIC SUBUNIT A [UDP-FORMING]"/>
    <property type="match status" value="1"/>
</dbReference>
<keyword evidence="7" id="KW-0328">Glycosyltransferase</keyword>
<name>A0A1B0ZMR1_9RHOB</name>
<dbReference type="RefSeq" id="WP_082995972.1">
    <property type="nucleotide sequence ID" value="NZ_CP015124.1"/>
</dbReference>
<evidence type="ECO:0000256" key="10">
    <source>
        <dbReference type="ARBA" id="ARBA00022989"/>
    </source>
</evidence>
<evidence type="ECO:0000256" key="12">
    <source>
        <dbReference type="SAM" id="Phobius"/>
    </source>
</evidence>
<keyword evidence="15" id="KW-1185">Reference proteome</keyword>
<feature type="transmembrane region" description="Helical" evidence="12">
    <location>
        <begin position="457"/>
        <end position="482"/>
    </location>
</feature>
<dbReference type="OrthoDB" id="9775281at2"/>
<feature type="transmembrane region" description="Helical" evidence="12">
    <location>
        <begin position="494"/>
        <end position="518"/>
    </location>
</feature>